<name>A0A1H4NW74_9MICC</name>
<dbReference type="NCBIfam" id="TIGR00654">
    <property type="entry name" value="PhzF_family"/>
    <property type="match status" value="1"/>
</dbReference>
<dbReference type="RefSeq" id="WP_066210573.1">
    <property type="nucleotide sequence ID" value="NZ_FNSN01000003.1"/>
</dbReference>
<dbReference type="AlphaFoldDB" id="A0A1H4NW74"/>
<dbReference type="PIRSF" id="PIRSF016184">
    <property type="entry name" value="PhzC_PhzF"/>
    <property type="match status" value="1"/>
</dbReference>
<accession>A0A1H4NW74</accession>
<proteinExistence type="predicted"/>
<dbReference type="Gene3D" id="3.10.310.10">
    <property type="entry name" value="Diaminopimelate Epimerase, Chain A, domain 1"/>
    <property type="match status" value="2"/>
</dbReference>
<protein>
    <submittedName>
        <fullName evidence="2">Phenazine biosynthesis protein PhzF family</fullName>
    </submittedName>
</protein>
<dbReference type="GO" id="GO:0005737">
    <property type="term" value="C:cytoplasm"/>
    <property type="evidence" value="ECO:0007669"/>
    <property type="project" value="TreeGrafter"/>
</dbReference>
<gene>
    <name evidence="2" type="ORF">SAMN04489745_1780</name>
</gene>
<dbReference type="Proteomes" id="UP000182652">
    <property type="component" value="Unassembled WGS sequence"/>
</dbReference>
<evidence type="ECO:0000313" key="3">
    <source>
        <dbReference type="Proteomes" id="UP000182652"/>
    </source>
</evidence>
<evidence type="ECO:0000313" key="2">
    <source>
        <dbReference type="EMBL" id="SEB98902.1"/>
    </source>
</evidence>
<sequence length="283" mass="30150">MRHRPFRQVDVFSGASYRGNPLAVVLDGGGLDAEQMQEFARWTNLSETTFLLPPDSPEADYRVRIFTPLTELAFAGHPTLGSCHAWLAACGTPQDPDHVVQESAQGLVRVRRDAGLLHFAAPDPVLEPVPADLQAEVAQALELPEGALLGACWIDNGARWMGLLLRDVETLREARPQSAVLRSLGVKAGMCALHPGRDGEEPVLEVRGITLTQQGTAEDPATGSLNAGLAGWLSCEGVLDAPYVAHQGTGIGRAGRLFLSRDAEGRLWVGGAVRDGVAGTVLL</sequence>
<dbReference type="PANTHER" id="PTHR13774">
    <property type="entry name" value="PHENAZINE BIOSYNTHESIS PROTEIN"/>
    <property type="match status" value="1"/>
</dbReference>
<dbReference type="EMBL" id="FNSN01000003">
    <property type="protein sequence ID" value="SEB98902.1"/>
    <property type="molecule type" value="Genomic_DNA"/>
</dbReference>
<reference evidence="2 3" key="1">
    <citation type="submission" date="2016-10" db="EMBL/GenBank/DDBJ databases">
        <authorList>
            <person name="de Groot N.N."/>
        </authorList>
    </citation>
    <scope>NUCLEOTIDE SEQUENCE [LARGE SCALE GENOMIC DNA]</scope>
    <source>
        <strain evidence="2 3">DSM 10495</strain>
    </source>
</reference>
<dbReference type="InterPro" id="IPR003719">
    <property type="entry name" value="Phenazine_PhzF-like"/>
</dbReference>
<dbReference type="SUPFAM" id="SSF54506">
    <property type="entry name" value="Diaminopimelate epimerase-like"/>
    <property type="match status" value="1"/>
</dbReference>
<evidence type="ECO:0000256" key="1">
    <source>
        <dbReference type="PIRSR" id="PIRSR016184-1"/>
    </source>
</evidence>
<dbReference type="GO" id="GO:0016853">
    <property type="term" value="F:isomerase activity"/>
    <property type="evidence" value="ECO:0007669"/>
    <property type="project" value="TreeGrafter"/>
</dbReference>
<dbReference type="PANTHER" id="PTHR13774:SF32">
    <property type="entry name" value="ANTISENSE-ENHANCING SEQUENCE 1"/>
    <property type="match status" value="1"/>
</dbReference>
<organism evidence="2 3">
    <name type="scientific">Arthrobacter woluwensis</name>
    <dbReference type="NCBI Taxonomy" id="156980"/>
    <lineage>
        <taxon>Bacteria</taxon>
        <taxon>Bacillati</taxon>
        <taxon>Actinomycetota</taxon>
        <taxon>Actinomycetes</taxon>
        <taxon>Micrococcales</taxon>
        <taxon>Micrococcaceae</taxon>
        <taxon>Arthrobacter</taxon>
    </lineage>
</organism>
<feature type="active site" evidence="1">
    <location>
        <position position="47"/>
    </location>
</feature>
<dbReference type="Pfam" id="PF02567">
    <property type="entry name" value="PhzC-PhzF"/>
    <property type="match status" value="1"/>
</dbReference>
<keyword evidence="3" id="KW-1185">Reference proteome</keyword>